<keyword evidence="2" id="KW-0238">DNA-binding</keyword>
<dbReference type="PANTHER" id="PTHR44688">
    <property type="entry name" value="DNA-BINDING TRANSCRIPTIONAL ACTIVATOR DEVR_DOSR"/>
    <property type="match status" value="1"/>
</dbReference>
<dbReference type="SUPFAM" id="SSF46894">
    <property type="entry name" value="C-terminal effector domain of the bipartite response regulators"/>
    <property type="match status" value="1"/>
</dbReference>
<feature type="domain" description="HTH luxR-type" evidence="4">
    <location>
        <begin position="808"/>
        <end position="872"/>
    </location>
</feature>
<protein>
    <submittedName>
        <fullName evidence="5">LuxR C-terminal-related transcriptional regulator</fullName>
    </submittedName>
</protein>
<dbReference type="PRINTS" id="PR00038">
    <property type="entry name" value="HTHLUXR"/>
</dbReference>
<evidence type="ECO:0000256" key="2">
    <source>
        <dbReference type="ARBA" id="ARBA00023125"/>
    </source>
</evidence>
<dbReference type="InterPro" id="IPR027417">
    <property type="entry name" value="P-loop_NTPase"/>
</dbReference>
<organism evidence="5 6">
    <name type="scientific">Nonomuraea marmarensis</name>
    <dbReference type="NCBI Taxonomy" id="3351344"/>
    <lineage>
        <taxon>Bacteria</taxon>
        <taxon>Bacillati</taxon>
        <taxon>Actinomycetota</taxon>
        <taxon>Actinomycetes</taxon>
        <taxon>Streptosporangiales</taxon>
        <taxon>Streptosporangiaceae</taxon>
        <taxon>Nonomuraea</taxon>
    </lineage>
</organism>
<dbReference type="PROSITE" id="PS50043">
    <property type="entry name" value="HTH_LUXR_2"/>
    <property type="match status" value="1"/>
</dbReference>
<keyword evidence="3" id="KW-0804">Transcription</keyword>
<dbReference type="EMBL" id="JBICRM010000039">
    <property type="protein sequence ID" value="MFG1709699.1"/>
    <property type="molecule type" value="Genomic_DNA"/>
</dbReference>
<dbReference type="RefSeq" id="WP_393174727.1">
    <property type="nucleotide sequence ID" value="NZ_JBICRM010000039.1"/>
</dbReference>
<dbReference type="InterPro" id="IPR036388">
    <property type="entry name" value="WH-like_DNA-bd_sf"/>
</dbReference>
<proteinExistence type="predicted"/>
<dbReference type="Gene3D" id="1.10.10.10">
    <property type="entry name" value="Winged helix-like DNA-binding domain superfamily/Winged helix DNA-binding domain"/>
    <property type="match status" value="1"/>
</dbReference>
<gene>
    <name evidence="5" type="ORF">ACFLIM_41615</name>
</gene>
<dbReference type="InterPro" id="IPR016032">
    <property type="entry name" value="Sig_transdc_resp-reg_C-effctor"/>
</dbReference>
<dbReference type="SMART" id="SM00421">
    <property type="entry name" value="HTH_LUXR"/>
    <property type="match status" value="1"/>
</dbReference>
<evidence type="ECO:0000256" key="1">
    <source>
        <dbReference type="ARBA" id="ARBA00023015"/>
    </source>
</evidence>
<evidence type="ECO:0000259" key="4">
    <source>
        <dbReference type="PROSITE" id="PS50043"/>
    </source>
</evidence>
<dbReference type="Pfam" id="PF00196">
    <property type="entry name" value="GerE"/>
    <property type="match status" value="1"/>
</dbReference>
<keyword evidence="6" id="KW-1185">Reference proteome</keyword>
<reference evidence="5 6" key="1">
    <citation type="submission" date="2024-10" db="EMBL/GenBank/DDBJ databases">
        <authorList>
            <person name="Topkara A.R."/>
            <person name="Saygin H."/>
        </authorList>
    </citation>
    <scope>NUCLEOTIDE SEQUENCE [LARGE SCALE GENOMIC DNA]</scope>
    <source>
        <strain evidence="5 6">M3C6</strain>
    </source>
</reference>
<name>A0ABW7AQL8_9ACTN</name>
<dbReference type="CDD" id="cd06170">
    <property type="entry name" value="LuxR_C_like"/>
    <property type="match status" value="1"/>
</dbReference>
<accession>A0ABW7AQL8</accession>
<evidence type="ECO:0000313" key="5">
    <source>
        <dbReference type="EMBL" id="MFG1709699.1"/>
    </source>
</evidence>
<dbReference type="InterPro" id="IPR000792">
    <property type="entry name" value="Tscrpt_reg_LuxR_C"/>
</dbReference>
<sequence length="872" mass="93393">MGEHRSGWPFVGRRGPLRTVRQALRSGAGIMIAGEAGVGKSRLATQALAGLDGYAVVRALGTETASVIPFGAFAHVLTGPPEGGENLLRWAARHLRDSARRAEPLVSVDDAHRLDPASAALVHYLAENGMARVLVTVRSGEPLPAPVAALWKDELLDRIELAPLTGDEVGQVLAGALGGEVAAETVRHLVRVSGGNVLYLRELVHAGRTVGCLAERDGQWRWRGELSMTTRLRELVGARIGHLDQDEREVLELVAFGEPLGTESLVSLTSAQVVERVEARGLIVAVSEPLGSVEKLSEGEGRREHVRLGHPLYGEVVRGDCGTLRTRRRLRMLAEALEASGLRRREDGLRAAVWRLDSGSVTDPEMLAAAARLAWGRQDPRLAARLARAAIDAGAGVAAVALLGEVLMVLGAADSALTALRLAARDAVTESERAQYAYSLGVNLAWAGADAEACRVLDVAAETLTDPAWRQEAYVYRAVTDCFAGRLAGAAQSLARARACEPMTVRGAAHAASLEAWVEAYWGRTERSLAVAERTMASVESWKDEAPHAFPTFLDALCAAQAFSGRLEAAARTAEQGMELPAAELSVSGFGAYRALVSRLRGDAEGAVRWCRDDMARLPAREPYLGRCVAEQAHALALLGRTAQARDALAEAEELASRWAFTRQHVLQAAVWVAAAGGDLDEAVRLCWSAVEHAERHELRGNLMFALHDLVRLGGPASDRLSMLAERMEGPLVALLARHARAVGNPDELRAVAGEFERMGMILYAAEATAQEAAAYRDSGRGTLARGAQTRAWALAKRCPGVSTPALVELATPELTPRQREIVQLAAAGLTNREIANRLTLSTRTAANHLQAAYEKLGVNDRTQVGRLLAAL</sequence>
<evidence type="ECO:0000256" key="3">
    <source>
        <dbReference type="ARBA" id="ARBA00023163"/>
    </source>
</evidence>
<dbReference type="SUPFAM" id="SSF52540">
    <property type="entry name" value="P-loop containing nucleoside triphosphate hydrolases"/>
    <property type="match status" value="1"/>
</dbReference>
<keyword evidence="1" id="KW-0805">Transcription regulation</keyword>
<evidence type="ECO:0000313" key="6">
    <source>
        <dbReference type="Proteomes" id="UP001603978"/>
    </source>
</evidence>
<comment type="caution">
    <text evidence="5">The sequence shown here is derived from an EMBL/GenBank/DDBJ whole genome shotgun (WGS) entry which is preliminary data.</text>
</comment>
<dbReference type="PANTHER" id="PTHR44688:SF16">
    <property type="entry name" value="DNA-BINDING TRANSCRIPTIONAL ACTIVATOR DEVR_DOSR"/>
    <property type="match status" value="1"/>
</dbReference>
<dbReference type="Proteomes" id="UP001603978">
    <property type="component" value="Unassembled WGS sequence"/>
</dbReference>